<name>A0ABU6ADX5_9PSEU</name>
<accession>A0ABU6ADX5</accession>
<dbReference type="SUPFAM" id="SSF52402">
    <property type="entry name" value="Adenine nucleotide alpha hydrolases-like"/>
    <property type="match status" value="2"/>
</dbReference>
<evidence type="ECO:0000256" key="1">
    <source>
        <dbReference type="ARBA" id="ARBA00008791"/>
    </source>
</evidence>
<dbReference type="PRINTS" id="PR01438">
    <property type="entry name" value="UNVRSLSTRESS"/>
</dbReference>
<comment type="similarity">
    <text evidence="1">Belongs to the universal stress protein A family.</text>
</comment>
<dbReference type="InterPro" id="IPR006015">
    <property type="entry name" value="Universal_stress_UspA"/>
</dbReference>
<dbReference type="InterPro" id="IPR006016">
    <property type="entry name" value="UspA"/>
</dbReference>
<evidence type="ECO:0000313" key="4">
    <source>
        <dbReference type="Proteomes" id="UP001327093"/>
    </source>
</evidence>
<feature type="domain" description="UspA" evidence="2">
    <location>
        <begin position="7"/>
        <end position="145"/>
    </location>
</feature>
<gene>
    <name evidence="3" type="ORF">R4I43_20150</name>
</gene>
<organism evidence="3 4">
    <name type="scientific">Saccharopolyspora mangrovi</name>
    <dbReference type="NCBI Taxonomy" id="3082379"/>
    <lineage>
        <taxon>Bacteria</taxon>
        <taxon>Bacillati</taxon>
        <taxon>Actinomycetota</taxon>
        <taxon>Actinomycetes</taxon>
        <taxon>Pseudonocardiales</taxon>
        <taxon>Pseudonocardiaceae</taxon>
        <taxon>Saccharopolyspora</taxon>
    </lineage>
</organism>
<dbReference type="EMBL" id="JAWLNX010000014">
    <property type="protein sequence ID" value="MEB3369725.1"/>
    <property type="molecule type" value="Genomic_DNA"/>
</dbReference>
<comment type="caution">
    <text evidence="3">The sequence shown here is derived from an EMBL/GenBank/DDBJ whole genome shotgun (WGS) entry which is preliminary data.</text>
</comment>
<keyword evidence="4" id="KW-1185">Reference proteome</keyword>
<protein>
    <submittedName>
        <fullName evidence="3">Universal stress protein</fullName>
    </submittedName>
</protein>
<dbReference type="Proteomes" id="UP001327093">
    <property type="component" value="Unassembled WGS sequence"/>
</dbReference>
<proteinExistence type="inferred from homology"/>
<dbReference type="InterPro" id="IPR014729">
    <property type="entry name" value="Rossmann-like_a/b/a_fold"/>
</dbReference>
<sequence>MSDLSNAIVVGIDGSGPALSAVTWAAKVAAARGLSLHLVSSTEPYFRAFYGASMPVPPEAFSEIDELARTRLREANGRATAAAPTLTATTEYVQEQPISLLLRLSQSARLLALGASGRGGFSGMLLGSTAASATAHAACPVAVVRAPSAPDGPVVAGVDGSETSVDALSAAFVEASWRRVKLVAVHASRDAELSIREVGLGRPAPDPQEPERVLAESLAGMQEKHPDVQVERTTINNHPRDALLDWSTRAQLVVVGSRGRGGFLGMLLGSTSQALLQHAESPVLIVHPGQDR</sequence>
<dbReference type="Pfam" id="PF00582">
    <property type="entry name" value="Usp"/>
    <property type="match status" value="2"/>
</dbReference>
<feature type="domain" description="UspA" evidence="2">
    <location>
        <begin position="154"/>
        <end position="287"/>
    </location>
</feature>
<dbReference type="RefSeq" id="WP_324267211.1">
    <property type="nucleotide sequence ID" value="NZ_JAWLNX010000014.1"/>
</dbReference>
<evidence type="ECO:0000313" key="3">
    <source>
        <dbReference type="EMBL" id="MEB3369725.1"/>
    </source>
</evidence>
<dbReference type="PANTHER" id="PTHR46268:SF6">
    <property type="entry name" value="UNIVERSAL STRESS PROTEIN UP12"/>
    <property type="match status" value="1"/>
</dbReference>
<dbReference type="Gene3D" id="3.40.50.620">
    <property type="entry name" value="HUPs"/>
    <property type="match status" value="2"/>
</dbReference>
<evidence type="ECO:0000259" key="2">
    <source>
        <dbReference type="Pfam" id="PF00582"/>
    </source>
</evidence>
<reference evidence="3 4" key="1">
    <citation type="submission" date="2023-10" db="EMBL/GenBank/DDBJ databases">
        <title>Saccharopolyspora sp. nov., isolated from mangrove soil.</title>
        <authorList>
            <person name="Lu Y."/>
            <person name="Liu W."/>
        </authorList>
    </citation>
    <scope>NUCLEOTIDE SEQUENCE [LARGE SCALE GENOMIC DNA]</scope>
    <source>
        <strain evidence="3 4">S2-29</strain>
    </source>
</reference>
<dbReference type="PANTHER" id="PTHR46268">
    <property type="entry name" value="STRESS RESPONSE PROTEIN NHAX"/>
    <property type="match status" value="1"/>
</dbReference>